<name>A0A1F6NFV7_9BACT</name>
<dbReference type="EMBL" id="MFQS01000028">
    <property type="protein sequence ID" value="OGH82807.1"/>
    <property type="molecule type" value="Genomic_DNA"/>
</dbReference>
<gene>
    <name evidence="1" type="ORF">A2373_01050</name>
</gene>
<evidence type="ECO:0000313" key="2">
    <source>
        <dbReference type="Proteomes" id="UP000176300"/>
    </source>
</evidence>
<dbReference type="Proteomes" id="UP000176300">
    <property type="component" value="Unassembled WGS sequence"/>
</dbReference>
<protein>
    <submittedName>
        <fullName evidence="1">Uncharacterized protein</fullName>
    </submittedName>
</protein>
<dbReference type="AlphaFoldDB" id="A0A1F6NFV7"/>
<comment type="caution">
    <text evidence="1">The sequence shown here is derived from an EMBL/GenBank/DDBJ whole genome shotgun (WGS) entry which is preliminary data.</text>
</comment>
<sequence>MEEEMKIGNLVLGIFCLMLCSCTANCRAKNFGGKMAIDLPCDQKLFDVTWKEDNLWYAMRPMADDEKPETYRFVEESSLGAMEGTVIFHESRCRAEQ</sequence>
<evidence type="ECO:0000313" key="1">
    <source>
        <dbReference type="EMBL" id="OGH82807.1"/>
    </source>
</evidence>
<organism evidence="1 2">
    <name type="scientific">Candidatus Magasanikbacteria bacterium RIFOXYB1_FULL_40_15</name>
    <dbReference type="NCBI Taxonomy" id="1798697"/>
    <lineage>
        <taxon>Bacteria</taxon>
        <taxon>Candidatus Magasanikiibacteriota</taxon>
    </lineage>
</organism>
<reference evidence="1 2" key="1">
    <citation type="journal article" date="2016" name="Nat. Commun.">
        <title>Thousands of microbial genomes shed light on interconnected biogeochemical processes in an aquifer system.</title>
        <authorList>
            <person name="Anantharaman K."/>
            <person name="Brown C.T."/>
            <person name="Hug L.A."/>
            <person name="Sharon I."/>
            <person name="Castelle C.J."/>
            <person name="Probst A.J."/>
            <person name="Thomas B.C."/>
            <person name="Singh A."/>
            <person name="Wilkins M.J."/>
            <person name="Karaoz U."/>
            <person name="Brodie E.L."/>
            <person name="Williams K.H."/>
            <person name="Hubbard S.S."/>
            <person name="Banfield J.F."/>
        </authorList>
    </citation>
    <scope>NUCLEOTIDE SEQUENCE [LARGE SCALE GENOMIC DNA]</scope>
</reference>
<proteinExistence type="predicted"/>
<dbReference type="PROSITE" id="PS51257">
    <property type="entry name" value="PROKAR_LIPOPROTEIN"/>
    <property type="match status" value="1"/>
</dbReference>
<accession>A0A1F6NFV7</accession>